<feature type="compositionally biased region" description="Polar residues" evidence="13">
    <location>
        <begin position="1"/>
        <end position="18"/>
    </location>
</feature>
<dbReference type="FunFam" id="2.30.42.10:FF:000033">
    <property type="entry name" value="Rho guanine nucleotide exchange factor (GEF) 11"/>
    <property type="match status" value="1"/>
</dbReference>
<dbReference type="Gene3D" id="1.20.900.10">
    <property type="entry name" value="Dbl homology (DH) domain"/>
    <property type="match status" value="1"/>
</dbReference>
<feature type="compositionally biased region" description="Low complexity" evidence="13">
    <location>
        <begin position="1592"/>
        <end position="1602"/>
    </location>
</feature>
<dbReference type="InterPro" id="IPR003599">
    <property type="entry name" value="Ig_sub"/>
</dbReference>
<gene>
    <name evidence="18" type="ORF">SMAX5B_010661</name>
</gene>
<feature type="region of interest" description="Disordered" evidence="13">
    <location>
        <begin position="1"/>
        <end position="42"/>
    </location>
</feature>
<feature type="compositionally biased region" description="Basic and acidic residues" evidence="13">
    <location>
        <begin position="1622"/>
        <end position="1631"/>
    </location>
</feature>
<evidence type="ECO:0000256" key="12">
    <source>
        <dbReference type="ARBA" id="ARBA00025718"/>
    </source>
</evidence>
<feature type="compositionally biased region" description="Basic and acidic residues" evidence="13">
    <location>
        <begin position="1646"/>
        <end position="1656"/>
    </location>
</feature>
<dbReference type="PANTHER" id="PTHR45872">
    <property type="entry name" value="RHO GUANINE NUCLEOTIDE EXCHANGE FACTOR 2, ISOFORM D"/>
    <property type="match status" value="1"/>
</dbReference>
<dbReference type="InterPro" id="IPR037889">
    <property type="entry name" value="PDZRhoGEF_RGS"/>
</dbReference>
<evidence type="ECO:0000256" key="14">
    <source>
        <dbReference type="SAM" id="Phobius"/>
    </source>
</evidence>
<keyword evidence="11 14" id="KW-0472">Membrane</keyword>
<dbReference type="GO" id="GO:0005886">
    <property type="term" value="C:plasma membrane"/>
    <property type="evidence" value="ECO:0007669"/>
    <property type="project" value="UniProtKB-SubCell"/>
</dbReference>
<feature type="region of interest" description="Disordered" evidence="13">
    <location>
        <begin position="1078"/>
        <end position="1143"/>
    </location>
</feature>
<keyword evidence="10" id="KW-0175">Coiled coil</keyword>
<dbReference type="SUPFAM" id="SSF48065">
    <property type="entry name" value="DBL homology domain (DH-domain)"/>
    <property type="match status" value="1"/>
</dbReference>
<evidence type="ECO:0000256" key="2">
    <source>
        <dbReference type="ARBA" id="ARBA00004651"/>
    </source>
</evidence>
<dbReference type="InterPro" id="IPR001849">
    <property type="entry name" value="PH_domain"/>
</dbReference>
<feature type="compositionally biased region" description="Polar residues" evidence="13">
    <location>
        <begin position="1190"/>
        <end position="1203"/>
    </location>
</feature>
<name>A0A2U9B0I1_SCOMX</name>
<keyword evidence="8 14" id="KW-0812">Transmembrane</keyword>
<dbReference type="InterPro" id="IPR036034">
    <property type="entry name" value="PDZ_sf"/>
</dbReference>
<evidence type="ECO:0000256" key="7">
    <source>
        <dbReference type="ARBA" id="ARBA00022658"/>
    </source>
</evidence>
<feature type="compositionally biased region" description="Polar residues" evidence="13">
    <location>
        <begin position="1083"/>
        <end position="1092"/>
    </location>
</feature>
<dbReference type="InterPro" id="IPR015212">
    <property type="entry name" value="RGS-like_dom"/>
</dbReference>
<keyword evidence="5" id="KW-0963">Cytoplasm</keyword>
<feature type="transmembrane region" description="Helical" evidence="14">
    <location>
        <begin position="1695"/>
        <end position="1716"/>
    </location>
</feature>
<comment type="similarity">
    <text evidence="12">Belongs to the Vang family.</text>
</comment>
<dbReference type="STRING" id="52904.ENSSMAP00000005856"/>
<dbReference type="PANTHER" id="PTHR45872:SF1">
    <property type="entry name" value="RHO GUANINE NUCLEOTIDE EXCHANGE FACTOR 11"/>
    <property type="match status" value="1"/>
</dbReference>
<evidence type="ECO:0000256" key="10">
    <source>
        <dbReference type="ARBA" id="ARBA00023054"/>
    </source>
</evidence>
<evidence type="ECO:0000256" key="3">
    <source>
        <dbReference type="ARBA" id="ARBA00022468"/>
    </source>
</evidence>
<dbReference type="Gene3D" id="2.30.42.10">
    <property type="match status" value="1"/>
</dbReference>
<reference evidence="18 19" key="1">
    <citation type="submission" date="2017-12" db="EMBL/GenBank/DDBJ databases">
        <title>Integrating genomic resources of turbot (Scophthalmus maximus) in depth evaluation of genetic and physical mapping variation across individuals.</title>
        <authorList>
            <person name="Martinez P."/>
        </authorList>
    </citation>
    <scope>NUCLEOTIDE SEQUENCE [LARGE SCALE GENOMIC DNA]</scope>
</reference>
<dbReference type="Pfam" id="PF17838">
    <property type="entry name" value="PH_16"/>
    <property type="match status" value="1"/>
</dbReference>
<accession>A0A2U9B0I1</accession>
<feature type="transmembrane region" description="Helical" evidence="14">
    <location>
        <begin position="1803"/>
        <end position="1826"/>
    </location>
</feature>
<dbReference type="Proteomes" id="UP000246464">
    <property type="component" value="Chromosome 2"/>
</dbReference>
<feature type="domain" description="Ig-like" evidence="17">
    <location>
        <begin position="2157"/>
        <end position="2237"/>
    </location>
</feature>
<evidence type="ECO:0000256" key="1">
    <source>
        <dbReference type="ARBA" id="ARBA00004496"/>
    </source>
</evidence>
<keyword evidence="9 14" id="KW-1133">Transmembrane helix</keyword>
<dbReference type="GO" id="GO:0007186">
    <property type="term" value="P:G protein-coupled receptor signaling pathway"/>
    <property type="evidence" value="ECO:0007669"/>
    <property type="project" value="InterPro"/>
</dbReference>
<feature type="transmembrane region" description="Helical" evidence="14">
    <location>
        <begin position="1768"/>
        <end position="1791"/>
    </location>
</feature>
<dbReference type="GO" id="GO:0005096">
    <property type="term" value="F:GTPase activator activity"/>
    <property type="evidence" value="ECO:0007669"/>
    <property type="project" value="UniProtKB-KW"/>
</dbReference>
<dbReference type="InterPro" id="IPR009539">
    <property type="entry name" value="VANGL"/>
</dbReference>
<dbReference type="SMART" id="SM00325">
    <property type="entry name" value="RhoGEF"/>
    <property type="match status" value="1"/>
</dbReference>
<feature type="transmembrane region" description="Helical" evidence="14">
    <location>
        <begin position="1737"/>
        <end position="1756"/>
    </location>
</feature>
<keyword evidence="6" id="KW-0597">Phosphoprotein</keyword>
<sequence length="2280" mass="252140">MSLRQPTSTLDRLSSLTIGDSERKSSATQQREPTPDLPTEITGPGLIQRCVVVQKDQLGFGFTVCGERVKLVQNVRPGGAAVKAGVQEGDRIIKVNGALVSSMSHQEVVKLIKSGTYVALTLQGPPPSAASLPLEPLPTDLTPNQRTSLAGEAPPPPPPPLPSGLSSNSSQRITGPKPLQDPEVQKHATQILRKMLEQEEAELQELMEEHSRNPSPSLEERIESAKRRAHQVRVKIQGDVEGTRSESITSYVMAGEGRLSVDSGEGDVEAFESPHSSPSSSFRTTPLHRRQNSDTHTLPDSGGKAQIIGPEEEDEDNDGYAFNEMDGPFQDIELLKSRPAHMTVFMRYVFTQLLDPNPLLFYLSVEAYLGSSTKDARALAPQICSHFLDPDAPLKIKVREEYLTDIESRLHAQEDIRGPLSELQQQVLPDIQDQIQDYRNKQMMGLGSLFGEGDLQHLDGDPVKERQVVDRQVTALWEILSKHEEDRSSPLASAVLLYLRHSGIKLRDSKVFPGLSTEKEKWLAFLKTKKLSGTRKEKDGEDKKRNPILKYIGKPRTTSQSTFHVPLSPNEVRPGSVRNMIQQFENHTETTGEEGGDAAADPQRLSSSSLGEDSMDSPTVSVRLARSESLKAQGEGRRRGAAASGTESVPRSRSDVDMEDCGEEREGPGLRPLQHSASSSASSSSARSLENPTPPYTPRSRRRSVDSTLALLPDAAALEDDVSDGQNWQDTVSPQLLATLSPREVDRQAVIYELFTTEASHLRTLRVLDQVFFQKMRSVLNSDELACIFPNLPQVYELHASLCEAMKRRRETPIVQDIGDVMLARFEGAAGDEFQEQASQLCSQQSQAVELIKNKKRKDPRFAHIIQECEASPHCRRLQLKDLMVSEMQRLTKYPLLLDNIIKHTEAGSSDLPSLQRAQVCCRGILQVVNEVVGETEQRQRLSQYQRRLDAAPQFKSLDLTTKRMIHEGPLTWKVSKDKQIEIQALLLSDCLVLLQRGPDDRLQLRYPSRWLGGGGGGSGDSKTSFSPVVKLDSLLVRSVATDNKALYVISTAEWQIYELVAGTSSEKNTWKDLLEKTVPSADGSSPLTNHGSNPIPSPSVRSSSPVSTGSNVYTDTSMAEQSDSTEAHSSSNDTGLSDSASADQSGALVCGERQAVCVAEAALQDVETLRRLILRDFEEDGWSHDSDDTPTNETANEGSSLTDRQRPESMETVLSFGTNDWEADAEEEAAPLDAEQPGVQVVRKAVVAGPPPPPPSSSSVPDDVALPSDQSPTPRGNTFYLVMPTEQGESVADDDLTDPPTPTATHFPQPLEEMMSPRTQQEETPVCESEATRLEREEEEMGQSQAGHQSHVIKNVDEIFHTIEGLTSKLRQLKDIETAHHELLKTITEPPVSQESGDQQCHSATVSRTPSLDRGSGDEETFHFLFSKKNESLLPGSTLPHVPDDAERPGARLRIDYSGREAHRSGSIDGIDAELVGPRLVFVTPTSGSDELNGGFAPKNPKQNPHISGHKSVLTPPTIPRGFDAMRASKIDSLRSKVDLLRLPLALSSKSISDRKSQLGVVWEKGGGGGGSGAARAQKPRPPPASDMDNESMYSSYSFKSSHSRTSRKHRERRDKHRSKSRDGTVRGDKSVSIQAPGEPLLDAESTRGDDRDDNWGETTTVVTGTSVDSVSNEDLTRISKELEESSPLECRRYLGVVLGAVLGLFALVTPLAFLALPQLLWRDNLEPCGTPCEGLYISLAFKLLILLISTWALFLRPPRATLPRFFIYRCLLLALVFLFVASYWLFYGVRVLEPRETDYRGIVGYAASLVDALLFIQYLALVLLEVRHLQPAFCLKVVRTTDGASRFYSVGHLSIQRAAAWLLDQYYSDFPVYNPALLNLPKSILTRKMSAFKVYNLEENSTNASTGQSRAMIAATARRRDNSHNEFYYEEAEVERRVRKRKARLVVAVEEAFTHIKRHQEEAAATASSPKHLREVMDPREAAQAIFAPMARAMQKYLRATRQQSYHSMESIINHLQFCITHSMTPKAMLRAFSRSRTSLFIHVARAQPLAEVIGYLGDTIVLPSGADPSWNLSKIEWSTFSNTTWIATYRNGKKNIERIARYKGRLGLNSITGDLTIRNLNREDAREYRVDLSQTSTHKSGKTRLTVRQHLQKPTIRTLFNVPEEGGCLMVLSCSSTDDSVDLSWQVEPLTAFDARNAKTNPRVLVTFVNSTGNRVKFTCTSSKATEKASSAVAPRCDVADGRRCRYVLWFLLGVALGLATVVFYICRVSLTSKLQD</sequence>
<dbReference type="GO" id="GO:0005737">
    <property type="term" value="C:cytoplasm"/>
    <property type="evidence" value="ECO:0007669"/>
    <property type="project" value="UniProtKB-SubCell"/>
</dbReference>
<dbReference type="GO" id="GO:0005085">
    <property type="term" value="F:guanyl-nucleotide exchange factor activity"/>
    <property type="evidence" value="ECO:0007669"/>
    <property type="project" value="UniProtKB-KW"/>
</dbReference>
<dbReference type="InterPro" id="IPR036179">
    <property type="entry name" value="Ig-like_dom_sf"/>
</dbReference>
<comment type="subcellular location">
    <subcellularLocation>
        <location evidence="2">Cell membrane</location>
        <topology evidence="2">Multi-pass membrane protein</topology>
    </subcellularLocation>
    <subcellularLocation>
        <location evidence="1">Cytoplasm</location>
    </subcellularLocation>
</comment>
<evidence type="ECO:0000259" key="15">
    <source>
        <dbReference type="PROSITE" id="PS50010"/>
    </source>
</evidence>
<evidence type="ECO:0000259" key="16">
    <source>
        <dbReference type="PROSITE" id="PS50106"/>
    </source>
</evidence>
<feature type="region of interest" description="Disordered" evidence="13">
    <location>
        <begin position="1500"/>
        <end position="1522"/>
    </location>
</feature>
<dbReference type="InterPro" id="IPR036305">
    <property type="entry name" value="RGS_sf"/>
</dbReference>
<dbReference type="InterPro" id="IPR001478">
    <property type="entry name" value="PDZ"/>
</dbReference>
<dbReference type="Pfam" id="PF00595">
    <property type="entry name" value="PDZ"/>
    <property type="match status" value="1"/>
</dbReference>
<dbReference type="CDD" id="cd00160">
    <property type="entry name" value="RhoGEF"/>
    <property type="match status" value="1"/>
</dbReference>
<feature type="region of interest" description="Disordered" evidence="13">
    <location>
        <begin position="589"/>
        <end position="705"/>
    </location>
</feature>
<evidence type="ECO:0000256" key="9">
    <source>
        <dbReference type="ARBA" id="ARBA00022989"/>
    </source>
</evidence>
<feature type="compositionally biased region" description="Pro residues" evidence="13">
    <location>
        <begin position="153"/>
        <end position="162"/>
    </location>
</feature>
<dbReference type="PROSITE" id="PS50835">
    <property type="entry name" value="IG_LIKE"/>
    <property type="match status" value="1"/>
</dbReference>
<dbReference type="PROSITE" id="PS50010">
    <property type="entry name" value="DH_2"/>
    <property type="match status" value="1"/>
</dbReference>
<feature type="region of interest" description="Disordered" evidence="13">
    <location>
        <begin position="1247"/>
        <end position="1351"/>
    </location>
</feature>
<evidence type="ECO:0000256" key="4">
    <source>
        <dbReference type="ARBA" id="ARBA00022475"/>
    </source>
</evidence>
<feature type="compositionally biased region" description="Low complexity" evidence="13">
    <location>
        <begin position="676"/>
        <end position="688"/>
    </location>
</feature>
<feature type="region of interest" description="Disordered" evidence="13">
    <location>
        <begin position="129"/>
        <end position="186"/>
    </location>
</feature>
<protein>
    <submittedName>
        <fullName evidence="18">Putative rho guanine nucleotide exchange factor 11</fullName>
    </submittedName>
</protein>
<feature type="compositionally biased region" description="Low complexity" evidence="13">
    <location>
        <begin position="1093"/>
        <end position="1113"/>
    </location>
</feature>
<evidence type="ECO:0000256" key="8">
    <source>
        <dbReference type="ARBA" id="ARBA00022692"/>
    </source>
</evidence>
<dbReference type="SMART" id="SM00233">
    <property type="entry name" value="PH"/>
    <property type="match status" value="1"/>
</dbReference>
<feature type="compositionally biased region" description="Basic and acidic residues" evidence="13">
    <location>
        <begin position="625"/>
        <end position="638"/>
    </location>
</feature>
<dbReference type="InterPro" id="IPR044926">
    <property type="entry name" value="RGS_subdomain_2"/>
</dbReference>
<dbReference type="SMART" id="SM00409">
    <property type="entry name" value="IG"/>
    <property type="match status" value="1"/>
</dbReference>
<feature type="domain" description="PDZ" evidence="16">
    <location>
        <begin position="50"/>
        <end position="114"/>
    </location>
</feature>
<evidence type="ECO:0000256" key="6">
    <source>
        <dbReference type="ARBA" id="ARBA00022553"/>
    </source>
</evidence>
<feature type="transmembrane region" description="Helical" evidence="14">
    <location>
        <begin position="2250"/>
        <end position="2270"/>
    </location>
</feature>
<dbReference type="SUPFAM" id="SSF48097">
    <property type="entry name" value="Regulator of G-protein signaling, RGS"/>
    <property type="match status" value="1"/>
</dbReference>
<evidence type="ECO:0000256" key="5">
    <source>
        <dbReference type="ARBA" id="ARBA00022490"/>
    </source>
</evidence>
<dbReference type="GO" id="GO:0001664">
    <property type="term" value="F:G protein-coupled receptor binding"/>
    <property type="evidence" value="ECO:0007669"/>
    <property type="project" value="InterPro"/>
</dbReference>
<feature type="region of interest" description="Disordered" evidence="13">
    <location>
        <begin position="1564"/>
        <end position="1665"/>
    </location>
</feature>
<keyword evidence="19" id="KW-1185">Reference proteome</keyword>
<feature type="compositionally biased region" description="Polar residues" evidence="13">
    <location>
        <begin position="1392"/>
        <end position="1411"/>
    </location>
</feature>
<dbReference type="InterPro" id="IPR000219">
    <property type="entry name" value="DH_dom"/>
</dbReference>
<evidence type="ECO:0000313" key="18">
    <source>
        <dbReference type="EMBL" id="AWO97420.1"/>
    </source>
</evidence>
<feature type="region of interest" description="Disordered" evidence="13">
    <location>
        <begin position="1181"/>
        <end position="1209"/>
    </location>
</feature>
<feature type="region of interest" description="Disordered" evidence="13">
    <location>
        <begin position="259"/>
        <end position="317"/>
    </location>
</feature>
<evidence type="ECO:0000256" key="13">
    <source>
        <dbReference type="SAM" id="MobiDB-lite"/>
    </source>
</evidence>
<feature type="region of interest" description="Disordered" evidence="13">
    <location>
        <begin position="204"/>
        <end position="230"/>
    </location>
</feature>
<feature type="compositionally biased region" description="Low complexity" evidence="13">
    <location>
        <begin position="129"/>
        <end position="143"/>
    </location>
</feature>
<feature type="region of interest" description="Disordered" evidence="13">
    <location>
        <begin position="533"/>
        <end position="574"/>
    </location>
</feature>
<dbReference type="Pfam" id="PF09128">
    <property type="entry name" value="RGS-like"/>
    <property type="match status" value="1"/>
</dbReference>
<feature type="region of interest" description="Disordered" evidence="13">
    <location>
        <begin position="1391"/>
        <end position="1418"/>
    </location>
</feature>
<feature type="compositionally biased region" description="Basic and acidic residues" evidence="13">
    <location>
        <begin position="534"/>
        <end position="545"/>
    </location>
</feature>
<organism evidence="18 19">
    <name type="scientific">Scophthalmus maximus</name>
    <name type="common">Turbot</name>
    <name type="synonym">Psetta maxima</name>
    <dbReference type="NCBI Taxonomy" id="52904"/>
    <lineage>
        <taxon>Eukaryota</taxon>
        <taxon>Metazoa</taxon>
        <taxon>Chordata</taxon>
        <taxon>Craniata</taxon>
        <taxon>Vertebrata</taxon>
        <taxon>Euteleostomi</taxon>
        <taxon>Actinopterygii</taxon>
        <taxon>Neopterygii</taxon>
        <taxon>Teleostei</taxon>
        <taxon>Neoteleostei</taxon>
        <taxon>Acanthomorphata</taxon>
        <taxon>Carangaria</taxon>
        <taxon>Pleuronectiformes</taxon>
        <taxon>Pleuronectoidei</taxon>
        <taxon>Scophthalmidae</taxon>
        <taxon>Scophthalmus</taxon>
    </lineage>
</organism>
<dbReference type="EMBL" id="CP026244">
    <property type="protein sequence ID" value="AWO97420.1"/>
    <property type="molecule type" value="Genomic_DNA"/>
</dbReference>
<keyword evidence="7" id="KW-0344">Guanine-nucleotide releasing factor</keyword>
<dbReference type="Gene3D" id="1.10.167.10">
    <property type="entry name" value="Regulator of G-protein Signalling 4, domain 2"/>
    <property type="match status" value="1"/>
</dbReference>
<evidence type="ECO:0000259" key="17">
    <source>
        <dbReference type="PROSITE" id="PS50835"/>
    </source>
</evidence>
<feature type="domain" description="DH" evidence="15">
    <location>
        <begin position="746"/>
        <end position="932"/>
    </location>
</feature>
<dbReference type="SUPFAM" id="SSF48726">
    <property type="entry name" value="Immunoglobulin"/>
    <property type="match status" value="1"/>
</dbReference>
<dbReference type="CDD" id="cd23069">
    <property type="entry name" value="PDZ_ARHGEF11-12-like"/>
    <property type="match status" value="1"/>
</dbReference>
<proteinExistence type="inferred from homology"/>
<dbReference type="CDD" id="cd08753">
    <property type="entry name" value="RGS_PDZRhoGEF"/>
    <property type="match status" value="1"/>
</dbReference>
<dbReference type="InterPro" id="IPR013783">
    <property type="entry name" value="Ig-like_fold"/>
</dbReference>
<dbReference type="SUPFAM" id="SSF50156">
    <property type="entry name" value="PDZ domain-like"/>
    <property type="match status" value="1"/>
</dbReference>
<dbReference type="FunFam" id="1.20.900.10:FF:000006">
    <property type="entry name" value="Rho guanine nucleotide exchange factor (GEF) 11"/>
    <property type="match status" value="1"/>
</dbReference>
<feature type="compositionally biased region" description="Basic residues" evidence="13">
    <location>
        <begin position="1603"/>
        <end position="1621"/>
    </location>
</feature>
<feature type="compositionally biased region" description="Polar residues" evidence="13">
    <location>
        <begin position="1114"/>
        <end position="1143"/>
    </location>
</feature>
<dbReference type="SMART" id="SM00228">
    <property type="entry name" value="PDZ"/>
    <property type="match status" value="1"/>
</dbReference>
<dbReference type="Pfam" id="PF00621">
    <property type="entry name" value="RhoGEF"/>
    <property type="match status" value="1"/>
</dbReference>
<dbReference type="Gene3D" id="2.60.40.10">
    <property type="entry name" value="Immunoglobulins"/>
    <property type="match status" value="1"/>
</dbReference>
<evidence type="ECO:0000256" key="11">
    <source>
        <dbReference type="ARBA" id="ARBA00023136"/>
    </source>
</evidence>
<dbReference type="Pfam" id="PF06638">
    <property type="entry name" value="Strabismus"/>
    <property type="match status" value="1"/>
</dbReference>
<dbReference type="SUPFAM" id="SSF50729">
    <property type="entry name" value="PH domain-like"/>
    <property type="match status" value="1"/>
</dbReference>
<dbReference type="InterPro" id="IPR035899">
    <property type="entry name" value="DBL_dom_sf"/>
</dbReference>
<feature type="compositionally biased region" description="Low complexity" evidence="13">
    <location>
        <begin position="597"/>
        <end position="612"/>
    </location>
</feature>
<dbReference type="InterPro" id="IPR007110">
    <property type="entry name" value="Ig-like_dom"/>
</dbReference>
<dbReference type="PROSITE" id="PS50106">
    <property type="entry name" value="PDZ"/>
    <property type="match status" value="1"/>
</dbReference>
<dbReference type="Gene3D" id="2.30.29.30">
    <property type="entry name" value="Pleckstrin-homology domain (PH domain)/Phosphotyrosine-binding domain (PTB)"/>
    <property type="match status" value="1"/>
</dbReference>
<feature type="compositionally biased region" description="Low complexity" evidence="13">
    <location>
        <begin position="1258"/>
        <end position="1270"/>
    </location>
</feature>
<evidence type="ECO:0000313" key="19">
    <source>
        <dbReference type="Proteomes" id="UP000246464"/>
    </source>
</evidence>
<keyword evidence="3" id="KW-0343">GTPase activation</keyword>
<dbReference type="InterPro" id="IPR011993">
    <property type="entry name" value="PH-like_dom_sf"/>
</dbReference>
<feature type="compositionally biased region" description="Basic and acidic residues" evidence="13">
    <location>
        <begin position="207"/>
        <end position="226"/>
    </location>
</feature>
<dbReference type="InterPro" id="IPR041020">
    <property type="entry name" value="PH_16"/>
</dbReference>
<keyword evidence="4" id="KW-1003">Cell membrane</keyword>